<protein>
    <submittedName>
        <fullName evidence="1">Uncharacterized protein</fullName>
    </submittedName>
</protein>
<dbReference type="Proteomes" id="UP000743370">
    <property type="component" value="Unassembled WGS sequence"/>
</dbReference>
<comment type="caution">
    <text evidence="1">The sequence shown here is derived from an EMBL/GenBank/DDBJ whole genome shotgun (WGS) entry which is preliminary data.</text>
</comment>
<reference evidence="1 2" key="1">
    <citation type="submission" date="2020-05" db="EMBL/GenBank/DDBJ databases">
        <title>Vigna angularis (adzuki bean) Var. LongXiaoDou No. 4 denovo assembly.</title>
        <authorList>
            <person name="Xiang H."/>
        </authorList>
    </citation>
    <scope>NUCLEOTIDE SEQUENCE [LARGE SCALE GENOMIC DNA]</scope>
    <source>
        <tissue evidence="1">Leaf</tissue>
    </source>
</reference>
<accession>A0A8T0KP04</accession>
<gene>
    <name evidence="1" type="ORF">HKW66_Vig0197730</name>
</gene>
<sequence length="90" mass="10106">MSSGFILAVIGAPLKLSKICVSFSLFSILSEIVFFASWCMLSCVLCDNIVKPSVSMRLRSKRTCCGVECYGCFHIQRFSYLFIFLRGDLT</sequence>
<organism evidence="1 2">
    <name type="scientific">Phaseolus angularis</name>
    <name type="common">Azuki bean</name>
    <name type="synonym">Vigna angularis</name>
    <dbReference type="NCBI Taxonomy" id="3914"/>
    <lineage>
        <taxon>Eukaryota</taxon>
        <taxon>Viridiplantae</taxon>
        <taxon>Streptophyta</taxon>
        <taxon>Embryophyta</taxon>
        <taxon>Tracheophyta</taxon>
        <taxon>Spermatophyta</taxon>
        <taxon>Magnoliopsida</taxon>
        <taxon>eudicotyledons</taxon>
        <taxon>Gunneridae</taxon>
        <taxon>Pentapetalae</taxon>
        <taxon>rosids</taxon>
        <taxon>fabids</taxon>
        <taxon>Fabales</taxon>
        <taxon>Fabaceae</taxon>
        <taxon>Papilionoideae</taxon>
        <taxon>50 kb inversion clade</taxon>
        <taxon>NPAAA clade</taxon>
        <taxon>indigoferoid/millettioid clade</taxon>
        <taxon>Phaseoleae</taxon>
        <taxon>Vigna</taxon>
    </lineage>
</organism>
<name>A0A8T0KP04_PHAAN</name>
<proteinExistence type="predicted"/>
<dbReference type="EMBL" id="JABFOF010000003">
    <property type="protein sequence ID" value="KAG2401191.1"/>
    <property type="molecule type" value="Genomic_DNA"/>
</dbReference>
<evidence type="ECO:0000313" key="2">
    <source>
        <dbReference type="Proteomes" id="UP000743370"/>
    </source>
</evidence>
<evidence type="ECO:0000313" key="1">
    <source>
        <dbReference type="EMBL" id="KAG2401191.1"/>
    </source>
</evidence>
<dbReference type="AlphaFoldDB" id="A0A8T0KP04"/>